<name>A0AAW0D6A5_9AGAR</name>
<evidence type="ECO:0000313" key="1">
    <source>
        <dbReference type="EMBL" id="KAK7046793.1"/>
    </source>
</evidence>
<reference evidence="1 2" key="1">
    <citation type="journal article" date="2024" name="J Genomics">
        <title>Draft genome sequencing and assembly of Favolaschia claudopus CIRM-BRFM 2984 isolated from oak limbs.</title>
        <authorList>
            <person name="Navarro D."/>
            <person name="Drula E."/>
            <person name="Chaduli D."/>
            <person name="Cazenave R."/>
            <person name="Ahrendt S."/>
            <person name="Wang J."/>
            <person name="Lipzen A."/>
            <person name="Daum C."/>
            <person name="Barry K."/>
            <person name="Grigoriev I.V."/>
            <person name="Favel A."/>
            <person name="Rosso M.N."/>
            <person name="Martin F."/>
        </authorList>
    </citation>
    <scope>NUCLEOTIDE SEQUENCE [LARGE SCALE GENOMIC DNA]</scope>
    <source>
        <strain evidence="1 2">CIRM-BRFM 2984</strain>
    </source>
</reference>
<proteinExistence type="predicted"/>
<gene>
    <name evidence="1" type="ORF">R3P38DRAFT_3422523</name>
</gene>
<dbReference type="EMBL" id="JAWWNJ010000010">
    <property type="protein sequence ID" value="KAK7046793.1"/>
    <property type="molecule type" value="Genomic_DNA"/>
</dbReference>
<comment type="caution">
    <text evidence="1">The sequence shown here is derived from an EMBL/GenBank/DDBJ whole genome shotgun (WGS) entry which is preliminary data.</text>
</comment>
<accession>A0AAW0D6A5</accession>
<dbReference type="Proteomes" id="UP001362999">
    <property type="component" value="Unassembled WGS sequence"/>
</dbReference>
<protein>
    <submittedName>
        <fullName evidence="1">Uncharacterized protein</fullName>
    </submittedName>
</protein>
<evidence type="ECO:0000313" key="2">
    <source>
        <dbReference type="Proteomes" id="UP001362999"/>
    </source>
</evidence>
<dbReference type="AlphaFoldDB" id="A0AAW0D6A5"/>
<keyword evidence="2" id="KW-1185">Reference proteome</keyword>
<organism evidence="1 2">
    <name type="scientific">Favolaschia claudopus</name>
    <dbReference type="NCBI Taxonomy" id="2862362"/>
    <lineage>
        <taxon>Eukaryota</taxon>
        <taxon>Fungi</taxon>
        <taxon>Dikarya</taxon>
        <taxon>Basidiomycota</taxon>
        <taxon>Agaricomycotina</taxon>
        <taxon>Agaricomycetes</taxon>
        <taxon>Agaricomycetidae</taxon>
        <taxon>Agaricales</taxon>
        <taxon>Marasmiineae</taxon>
        <taxon>Mycenaceae</taxon>
        <taxon>Favolaschia</taxon>
    </lineage>
</organism>
<sequence length="221" mass="23490">MRAGIAAKRDAAAAILKPRIEFGFADYWASEISKPAPGVAAKAAGAEEPPAATVAADGGVGRRGRGGIDVGHAAQSTHLIHHILSSLLVSSSRVVFAAASVEREKRKQERGKSSQSGTELALSAIDAQTAIPEVITFPPMSELDIGPDLHNDSGFSIYLFSLFDLDLRTFRNLFICLWATDPTSFVAIRPQEGSKKNGLSSRDFDGLTAQIKNLEKTANVS</sequence>